<evidence type="ECO:0000256" key="1">
    <source>
        <dbReference type="SAM" id="MobiDB-lite"/>
    </source>
</evidence>
<accession>A0AAV0BES7</accession>
<sequence length="296" mass="32788">MKINSQPTNSHPSTSLLSSSPSHQSILSNKRFSNLFRSKPRVSSPLTVELELQTPVSELSTTDPVSYSSHSDRLSIRCRLLTALLELLFSSLFSLSLSRRLDLRSEGTLLLSQFNRLGYLRLDLSNLLMIFVILRTLSCLIHRQNTSAGGKASSPPVLVPSKIPLSKLSRTGLSYIALIGLSIWVPTTNRLIVESIAWISLVLGVGLMVVGLLSLVEMIVELDESNLYGLDDEKNGRSRFTNPTANLSSRSTMMMRNDVKIPIGRSGRGRNSSGQSISPLRALMIKKRYNHLYNSF</sequence>
<keyword evidence="2" id="KW-0812">Transmembrane</keyword>
<protein>
    <submittedName>
        <fullName evidence="3">Expressed protein</fullName>
    </submittedName>
</protein>
<proteinExistence type="predicted"/>
<dbReference type="Proteomes" id="UP001153365">
    <property type="component" value="Unassembled WGS sequence"/>
</dbReference>
<name>A0AAV0BES7_PHAPC</name>
<gene>
    <name evidence="3" type="ORF">PPACK8108_LOCUS20154</name>
</gene>
<keyword evidence="2" id="KW-1133">Transmembrane helix</keyword>
<evidence type="ECO:0000313" key="3">
    <source>
        <dbReference type="EMBL" id="CAH7685596.1"/>
    </source>
</evidence>
<feature type="region of interest" description="Disordered" evidence="1">
    <location>
        <begin position="1"/>
        <end position="22"/>
    </location>
</feature>
<dbReference type="EMBL" id="CALTRL010005731">
    <property type="protein sequence ID" value="CAH7685596.1"/>
    <property type="molecule type" value="Genomic_DNA"/>
</dbReference>
<evidence type="ECO:0000256" key="2">
    <source>
        <dbReference type="SAM" id="Phobius"/>
    </source>
</evidence>
<feature type="compositionally biased region" description="Low complexity" evidence="1">
    <location>
        <begin position="7"/>
        <end position="22"/>
    </location>
</feature>
<comment type="caution">
    <text evidence="3">The sequence shown here is derived from an EMBL/GenBank/DDBJ whole genome shotgun (WGS) entry which is preliminary data.</text>
</comment>
<keyword evidence="4" id="KW-1185">Reference proteome</keyword>
<organism evidence="3 4">
    <name type="scientific">Phakopsora pachyrhizi</name>
    <name type="common">Asian soybean rust disease fungus</name>
    <dbReference type="NCBI Taxonomy" id="170000"/>
    <lineage>
        <taxon>Eukaryota</taxon>
        <taxon>Fungi</taxon>
        <taxon>Dikarya</taxon>
        <taxon>Basidiomycota</taxon>
        <taxon>Pucciniomycotina</taxon>
        <taxon>Pucciniomycetes</taxon>
        <taxon>Pucciniales</taxon>
        <taxon>Phakopsoraceae</taxon>
        <taxon>Phakopsora</taxon>
    </lineage>
</organism>
<evidence type="ECO:0000313" key="4">
    <source>
        <dbReference type="Proteomes" id="UP001153365"/>
    </source>
</evidence>
<dbReference type="AlphaFoldDB" id="A0AAV0BES7"/>
<feature type="transmembrane region" description="Helical" evidence="2">
    <location>
        <begin position="172"/>
        <end position="189"/>
    </location>
</feature>
<feature type="transmembrane region" description="Helical" evidence="2">
    <location>
        <begin position="195"/>
        <end position="216"/>
    </location>
</feature>
<keyword evidence="2" id="KW-0472">Membrane</keyword>
<reference evidence="3" key="1">
    <citation type="submission" date="2022-06" db="EMBL/GenBank/DDBJ databases">
        <authorList>
            <consortium name="SYNGENTA / RWTH Aachen University"/>
        </authorList>
    </citation>
    <scope>NUCLEOTIDE SEQUENCE</scope>
</reference>